<dbReference type="InterPro" id="IPR002498">
    <property type="entry name" value="PInositol-4-P-4/5-kinase_core"/>
</dbReference>
<reference evidence="10 11" key="1">
    <citation type="submission" date="2012-04" db="EMBL/GenBank/DDBJ databases">
        <title>The Genome Sequence of Saprolegnia declina VS20.</title>
        <authorList>
            <consortium name="The Broad Institute Genome Sequencing Platform"/>
            <person name="Russ C."/>
            <person name="Nusbaum C."/>
            <person name="Tyler B."/>
            <person name="van West P."/>
            <person name="Dieguez-Uribeondo J."/>
            <person name="de Bruijn I."/>
            <person name="Tripathy S."/>
            <person name="Jiang R."/>
            <person name="Young S.K."/>
            <person name="Zeng Q."/>
            <person name="Gargeya S."/>
            <person name="Fitzgerald M."/>
            <person name="Haas B."/>
            <person name="Abouelleil A."/>
            <person name="Alvarado L."/>
            <person name="Arachchi H.M."/>
            <person name="Berlin A."/>
            <person name="Chapman S.B."/>
            <person name="Goldberg J."/>
            <person name="Griggs A."/>
            <person name="Gujja S."/>
            <person name="Hansen M."/>
            <person name="Howarth C."/>
            <person name="Imamovic A."/>
            <person name="Larimer J."/>
            <person name="McCowen C."/>
            <person name="Montmayeur A."/>
            <person name="Murphy C."/>
            <person name="Neiman D."/>
            <person name="Pearson M."/>
            <person name="Priest M."/>
            <person name="Roberts A."/>
            <person name="Saif S."/>
            <person name="Shea T."/>
            <person name="Sisk P."/>
            <person name="Sykes S."/>
            <person name="Wortman J."/>
            <person name="Nusbaum C."/>
            <person name="Birren B."/>
        </authorList>
    </citation>
    <scope>NUCLEOTIDE SEQUENCE [LARGE SCALE GENOMIC DNA]</scope>
    <source>
        <strain evidence="10 11">VS20</strain>
    </source>
</reference>
<keyword evidence="5" id="KW-0418">Kinase</keyword>
<name>T0RWQ1_SAPDV</name>
<dbReference type="GO" id="GO:0005886">
    <property type="term" value="C:plasma membrane"/>
    <property type="evidence" value="ECO:0007669"/>
    <property type="project" value="TreeGrafter"/>
</dbReference>
<evidence type="ECO:0000256" key="2">
    <source>
        <dbReference type="ARBA" id="ARBA00022692"/>
    </source>
</evidence>
<feature type="transmembrane region" description="Helical" evidence="7">
    <location>
        <begin position="95"/>
        <end position="115"/>
    </location>
</feature>
<dbReference type="GO" id="GO:0004888">
    <property type="term" value="F:transmembrane signaling receptor activity"/>
    <property type="evidence" value="ECO:0007669"/>
    <property type="project" value="InterPro"/>
</dbReference>
<dbReference type="GO" id="GO:0007166">
    <property type="term" value="P:cell surface receptor signaling pathway"/>
    <property type="evidence" value="ECO:0007669"/>
    <property type="project" value="InterPro"/>
</dbReference>
<dbReference type="InterPro" id="IPR027483">
    <property type="entry name" value="PInositol-4-P-4/5-kinase_C_sf"/>
</dbReference>
<dbReference type="Pfam" id="PF01504">
    <property type="entry name" value="PIP5K"/>
    <property type="match status" value="2"/>
</dbReference>
<feature type="region of interest" description="Disordered" evidence="6">
    <location>
        <begin position="863"/>
        <end position="883"/>
    </location>
</feature>
<sequence length="883" mass="100581">MEPDGPPSSLRGPSDSTTSTKRSQSRDSKASHSSSSRRMSFFGRPVEVDVLHDAEVCQSFELTVMEEESSRGNITSLRSVLAEGFNLRGLTRSGLVVAMYGFLVTLATIIVAFSVVTFEGHEINPGLVMGAAQTFLTNSVVIITFHGVHSFQRHPNPLLYYRAVMDLLLSLRFLLDPLWIYWDFYDVSTPQSCQYLSGVTEFLFIAADAWFFMLALDLMLSLNNPFGSVKHNRRRYIIGVYSFAIVLSCFMSFFPERLYGIAEGKFCWTRAKRFEKDYDPATNSFFQFNFSTWSSFFIWMVVFYLFAFYVLFMGLKRLRHGISKTMETRKGMLRDGALSIISWTVYWTVTFTVYAVSFSANAPVKDLRPSSLFKLYCYVVAGRGIVTYFLWFMINPAEKILPTWLQFSQASIDINVSAQLNTSLQQDLLEYTVKGMTRAIEEADLEHKLPSRRPTAQGSIDDPSTDLRLTIVANALQASTTKNHIQSPDERKARRQTLSHVKFTSYRPSTFAALRGHFDVTTEDFVKSFEEATKPSISEGASGAFLFFSKDMRFIVKSMVKAEARFLIKIAPEYVEYLKSEEKSVLTRFYGCFRITLYGNDFYFVVMENLFASSGQEIHHRFDIKGSWVNRSYQNPREGTKVKCRYCSMQFYYTSIVAKKQSCPNMAGPHEPNVVLKDDDLRTRLRIGRAPGRALFRQLQADSLFLCSLGIMDYSLLIGVVDVEYKVDVAAASNGNDNSSSLHVCDTITGPGYYCLGIIDILQTWNFDKKLERFMKTWLKRSDPAGISAIEPETYQRRFEQKCRQIIMFADTDVDDDDDVVASHHPRDAQNAYQVMALFASNQALKPIPMMGSSPMLFKTKSESRQVDVNMTPHHNDPEPVWL</sequence>
<dbReference type="InterPro" id="IPR027484">
    <property type="entry name" value="PInositol-4-P-5-kinase_N"/>
</dbReference>
<evidence type="ECO:0000259" key="9">
    <source>
        <dbReference type="PROSITE" id="PS51455"/>
    </source>
</evidence>
<dbReference type="GO" id="GO:0016308">
    <property type="term" value="F:1-phosphatidylinositol-4-phosphate 5-kinase activity"/>
    <property type="evidence" value="ECO:0007669"/>
    <property type="project" value="TreeGrafter"/>
</dbReference>
<feature type="transmembrane region" description="Helical" evidence="7">
    <location>
        <begin position="236"/>
        <end position="254"/>
    </location>
</feature>
<feature type="transmembrane region" description="Helical" evidence="7">
    <location>
        <begin position="296"/>
        <end position="315"/>
    </location>
</feature>
<keyword evidence="5" id="KW-0067">ATP-binding</keyword>
<dbReference type="OMA" id="SWVNRSY"/>
<feature type="transmembrane region" description="Helical" evidence="7">
    <location>
        <begin position="202"/>
        <end position="224"/>
    </location>
</feature>
<evidence type="ECO:0008006" key="12">
    <source>
        <dbReference type="Google" id="ProtNLM"/>
    </source>
</evidence>
<dbReference type="eggNOG" id="KOG0229">
    <property type="taxonomic scope" value="Eukaryota"/>
</dbReference>
<evidence type="ECO:0000256" key="4">
    <source>
        <dbReference type="ARBA" id="ARBA00023136"/>
    </source>
</evidence>
<dbReference type="InterPro" id="IPR023610">
    <property type="entry name" value="PInositol-4/5-P-5/4-kinase"/>
</dbReference>
<dbReference type="AlphaFoldDB" id="T0RWQ1"/>
<keyword evidence="2 7" id="KW-0812">Transmembrane</keyword>
<evidence type="ECO:0000256" key="1">
    <source>
        <dbReference type="ARBA" id="ARBA00004141"/>
    </source>
</evidence>
<evidence type="ECO:0000256" key="3">
    <source>
        <dbReference type="ARBA" id="ARBA00022989"/>
    </source>
</evidence>
<feature type="transmembrane region" description="Helical" evidence="7">
    <location>
        <begin position="336"/>
        <end position="360"/>
    </location>
</feature>
<dbReference type="Gene3D" id="3.30.810.10">
    <property type="entry name" value="2-Layer Sandwich"/>
    <property type="match status" value="1"/>
</dbReference>
<dbReference type="SUPFAM" id="SSF56104">
    <property type="entry name" value="SAICAR synthase-like"/>
    <property type="match status" value="2"/>
</dbReference>
<dbReference type="PROSITE" id="PS50261">
    <property type="entry name" value="G_PROTEIN_RECEP_F2_4"/>
    <property type="match status" value="1"/>
</dbReference>
<dbReference type="OrthoDB" id="2129491at2759"/>
<evidence type="ECO:0000256" key="7">
    <source>
        <dbReference type="SAM" id="Phobius"/>
    </source>
</evidence>
<dbReference type="Gene3D" id="3.30.800.10">
    <property type="entry name" value="Phosphatidylinositol Phosphate Kinase II Beta"/>
    <property type="match status" value="1"/>
</dbReference>
<feature type="transmembrane region" description="Helical" evidence="7">
    <location>
        <begin position="127"/>
        <end position="148"/>
    </location>
</feature>
<feature type="region of interest" description="Disordered" evidence="6">
    <location>
        <begin position="1"/>
        <end position="38"/>
    </location>
</feature>
<dbReference type="PROSITE" id="PS51455">
    <property type="entry name" value="PIPK"/>
    <property type="match status" value="1"/>
</dbReference>
<dbReference type="GO" id="GO:0046854">
    <property type="term" value="P:phosphatidylinositol phosphate biosynthetic process"/>
    <property type="evidence" value="ECO:0007669"/>
    <property type="project" value="TreeGrafter"/>
</dbReference>
<keyword evidence="11" id="KW-1185">Reference proteome</keyword>
<dbReference type="VEuPathDB" id="FungiDB:SDRG_07592"/>
<dbReference type="SMART" id="SM00330">
    <property type="entry name" value="PIPKc"/>
    <property type="match status" value="1"/>
</dbReference>
<evidence type="ECO:0000259" key="8">
    <source>
        <dbReference type="PROSITE" id="PS50261"/>
    </source>
</evidence>
<organism evidence="10 11">
    <name type="scientific">Saprolegnia diclina (strain VS20)</name>
    <dbReference type="NCBI Taxonomy" id="1156394"/>
    <lineage>
        <taxon>Eukaryota</taxon>
        <taxon>Sar</taxon>
        <taxon>Stramenopiles</taxon>
        <taxon>Oomycota</taxon>
        <taxon>Saprolegniomycetes</taxon>
        <taxon>Saprolegniales</taxon>
        <taxon>Saprolegniaceae</taxon>
        <taxon>Saprolegnia</taxon>
    </lineage>
</organism>
<dbReference type="GeneID" id="19948319"/>
<proteinExistence type="predicted"/>
<dbReference type="InParanoid" id="T0RWQ1"/>
<feature type="transmembrane region" description="Helical" evidence="7">
    <location>
        <begin position="160"/>
        <end position="182"/>
    </location>
</feature>
<accession>T0RWQ1</accession>
<keyword evidence="4 7" id="KW-0472">Membrane</keyword>
<evidence type="ECO:0000313" key="10">
    <source>
        <dbReference type="EMBL" id="EQC34787.1"/>
    </source>
</evidence>
<dbReference type="GO" id="GO:0005524">
    <property type="term" value="F:ATP binding"/>
    <property type="evidence" value="ECO:0007669"/>
    <property type="project" value="UniProtKB-UniRule"/>
</dbReference>
<dbReference type="PANTHER" id="PTHR23086:SF8">
    <property type="entry name" value="PHOSPHATIDYLINOSITOL 5-PHOSPHATE 4-KINASE, ISOFORM A"/>
    <property type="match status" value="1"/>
</dbReference>
<dbReference type="RefSeq" id="XP_008611659.1">
    <property type="nucleotide sequence ID" value="XM_008613437.1"/>
</dbReference>
<keyword evidence="5" id="KW-0547">Nucleotide-binding</keyword>
<gene>
    <name evidence="10" type="ORF">SDRG_07592</name>
</gene>
<dbReference type="STRING" id="1156394.T0RWQ1"/>
<evidence type="ECO:0000256" key="6">
    <source>
        <dbReference type="SAM" id="MobiDB-lite"/>
    </source>
</evidence>
<dbReference type="Gene3D" id="1.20.1070.10">
    <property type="entry name" value="Rhodopsin 7-helix transmembrane proteins"/>
    <property type="match status" value="1"/>
</dbReference>
<dbReference type="CDD" id="cd00139">
    <property type="entry name" value="PIPKc"/>
    <property type="match status" value="1"/>
</dbReference>
<evidence type="ECO:0000256" key="5">
    <source>
        <dbReference type="PROSITE-ProRule" id="PRU00781"/>
    </source>
</evidence>
<feature type="compositionally biased region" description="Basic and acidic residues" evidence="6">
    <location>
        <begin position="874"/>
        <end position="883"/>
    </location>
</feature>
<dbReference type="Proteomes" id="UP000030762">
    <property type="component" value="Unassembled WGS sequence"/>
</dbReference>
<keyword evidence="5" id="KW-0808">Transferase</keyword>
<protein>
    <recommendedName>
        <fullName evidence="12">PIPK domain-containing protein</fullName>
    </recommendedName>
</protein>
<keyword evidence="3 7" id="KW-1133">Transmembrane helix</keyword>
<dbReference type="SUPFAM" id="SSF81321">
    <property type="entry name" value="Family A G protein-coupled receptor-like"/>
    <property type="match status" value="1"/>
</dbReference>
<dbReference type="InterPro" id="IPR017981">
    <property type="entry name" value="GPCR_2-like_7TM"/>
</dbReference>
<feature type="domain" description="PIPK" evidence="9">
    <location>
        <begin position="441"/>
        <end position="807"/>
    </location>
</feature>
<comment type="subcellular location">
    <subcellularLocation>
        <location evidence="1">Membrane</location>
        <topology evidence="1">Multi-pass membrane protein</topology>
    </subcellularLocation>
</comment>
<evidence type="ECO:0000313" key="11">
    <source>
        <dbReference type="Proteomes" id="UP000030762"/>
    </source>
</evidence>
<feature type="domain" description="G-protein coupled receptors family 2 profile 2" evidence="8">
    <location>
        <begin position="123"/>
        <end position="395"/>
    </location>
</feature>
<dbReference type="PANTHER" id="PTHR23086">
    <property type="entry name" value="PHOSPHATIDYLINOSITOL-4-PHOSPHATE 5-KINASE"/>
    <property type="match status" value="1"/>
</dbReference>
<dbReference type="EMBL" id="JH767153">
    <property type="protein sequence ID" value="EQC34787.1"/>
    <property type="molecule type" value="Genomic_DNA"/>
</dbReference>